<keyword evidence="2" id="KW-1185">Reference proteome</keyword>
<dbReference type="Proteomes" id="UP001240447">
    <property type="component" value="Unassembled WGS sequence"/>
</dbReference>
<reference evidence="1 2" key="1">
    <citation type="submission" date="2023-07" db="EMBL/GenBank/DDBJ databases">
        <title>Sequencing the genomes of 1000 actinobacteria strains.</title>
        <authorList>
            <person name="Klenk H.-P."/>
        </authorList>
    </citation>
    <scope>NUCLEOTIDE SEQUENCE [LARGE SCALE GENOMIC DNA]</scope>
    <source>
        <strain evidence="1 2">GD13</strain>
    </source>
</reference>
<accession>A0ABT9NSE2</accession>
<evidence type="ECO:0000313" key="2">
    <source>
        <dbReference type="Proteomes" id="UP001240447"/>
    </source>
</evidence>
<sequence length="156" mass="16644">MLAELRRLVAGRPAPAGTEQRIAALPTTEHGLPLPFVCQRSDGSGTVHDVRRARVTQCALSRICALCGDSLDEPPLVLVGPAAEAASGAFSLPPFHAGCAAWVQDLRAQVHGTLLGHHEQAGAWERVETGGFSLLRPSTREPEERTWFLPTGAEAH</sequence>
<name>A0ABT9NSE2_9ACTN</name>
<dbReference type="EMBL" id="JAUSQM010000001">
    <property type="protein sequence ID" value="MDP9823341.1"/>
    <property type="molecule type" value="Genomic_DNA"/>
</dbReference>
<proteinExistence type="predicted"/>
<protein>
    <submittedName>
        <fullName evidence="1">Uncharacterized protein</fullName>
    </submittedName>
</protein>
<dbReference type="RefSeq" id="WP_068121366.1">
    <property type="nucleotide sequence ID" value="NZ_CCXJ01000361.1"/>
</dbReference>
<evidence type="ECO:0000313" key="1">
    <source>
        <dbReference type="EMBL" id="MDP9823341.1"/>
    </source>
</evidence>
<comment type="caution">
    <text evidence="1">The sequence shown here is derived from an EMBL/GenBank/DDBJ whole genome shotgun (WGS) entry which is preliminary data.</text>
</comment>
<organism evidence="1 2">
    <name type="scientific">Nocardioides massiliensis</name>
    <dbReference type="NCBI Taxonomy" id="1325935"/>
    <lineage>
        <taxon>Bacteria</taxon>
        <taxon>Bacillati</taxon>
        <taxon>Actinomycetota</taxon>
        <taxon>Actinomycetes</taxon>
        <taxon>Propionibacteriales</taxon>
        <taxon>Nocardioidaceae</taxon>
        <taxon>Nocardioides</taxon>
    </lineage>
</organism>
<gene>
    <name evidence="1" type="ORF">J2S59_003150</name>
</gene>